<sequence>MYFFRLKIRYIAEHRRTLANARLNSATRSDQRTAGVSPSAVQLPVPMALWKRLSPVGIVSKDLKKKEICFFDILYQCH</sequence>
<dbReference type="EMBL" id="CAJNYD010001594">
    <property type="protein sequence ID" value="CAF3352772.1"/>
    <property type="molecule type" value="Genomic_DNA"/>
</dbReference>
<dbReference type="AlphaFoldDB" id="A0A817W9F8"/>
<name>A0A817W9F8_9BILA</name>
<organism evidence="1 2">
    <name type="scientific">Rotaria socialis</name>
    <dbReference type="NCBI Taxonomy" id="392032"/>
    <lineage>
        <taxon>Eukaryota</taxon>
        <taxon>Metazoa</taxon>
        <taxon>Spiralia</taxon>
        <taxon>Gnathifera</taxon>
        <taxon>Rotifera</taxon>
        <taxon>Eurotatoria</taxon>
        <taxon>Bdelloidea</taxon>
        <taxon>Philodinida</taxon>
        <taxon>Philodinidae</taxon>
        <taxon>Rotaria</taxon>
    </lineage>
</organism>
<comment type="caution">
    <text evidence="1">The sequence shown here is derived from an EMBL/GenBank/DDBJ whole genome shotgun (WGS) entry which is preliminary data.</text>
</comment>
<protein>
    <submittedName>
        <fullName evidence="1">Uncharacterized protein</fullName>
    </submittedName>
</protein>
<reference evidence="1" key="1">
    <citation type="submission" date="2021-02" db="EMBL/GenBank/DDBJ databases">
        <authorList>
            <person name="Nowell W R."/>
        </authorList>
    </citation>
    <scope>NUCLEOTIDE SEQUENCE</scope>
</reference>
<evidence type="ECO:0000313" key="2">
    <source>
        <dbReference type="Proteomes" id="UP000663833"/>
    </source>
</evidence>
<accession>A0A817W9F8</accession>
<gene>
    <name evidence="1" type="ORF">LUA448_LOCUS13219</name>
</gene>
<dbReference type="Proteomes" id="UP000663833">
    <property type="component" value="Unassembled WGS sequence"/>
</dbReference>
<evidence type="ECO:0000313" key="1">
    <source>
        <dbReference type="EMBL" id="CAF3352772.1"/>
    </source>
</evidence>
<proteinExistence type="predicted"/>